<feature type="active site" description="Proton acceptor; for dehydratase activity" evidence="8">
    <location>
        <position position="1480"/>
    </location>
</feature>
<dbReference type="Gene3D" id="3.40.47.10">
    <property type="match status" value="1"/>
</dbReference>
<dbReference type="Pfam" id="PF14765">
    <property type="entry name" value="PS-DH"/>
    <property type="match status" value="1"/>
</dbReference>
<dbReference type="InterPro" id="IPR014030">
    <property type="entry name" value="Ketoacyl_synth_N"/>
</dbReference>
<evidence type="ECO:0000256" key="6">
    <source>
        <dbReference type="ARBA" id="ARBA00023268"/>
    </source>
</evidence>
<dbReference type="PROSITE" id="PS00012">
    <property type="entry name" value="PHOSPHOPANTETHEINE"/>
    <property type="match status" value="1"/>
</dbReference>
<dbReference type="InterPro" id="IPR009081">
    <property type="entry name" value="PP-bd_ACP"/>
</dbReference>
<dbReference type="Pfam" id="PF22621">
    <property type="entry name" value="CurL-like_PKS_C"/>
    <property type="match status" value="1"/>
</dbReference>
<dbReference type="SUPFAM" id="SSF51735">
    <property type="entry name" value="NAD(P)-binding Rossmann-fold domains"/>
    <property type="match status" value="2"/>
</dbReference>
<evidence type="ECO:0000256" key="7">
    <source>
        <dbReference type="ARBA" id="ARBA00023315"/>
    </source>
</evidence>
<evidence type="ECO:0000256" key="4">
    <source>
        <dbReference type="ARBA" id="ARBA00022857"/>
    </source>
</evidence>
<evidence type="ECO:0000256" key="9">
    <source>
        <dbReference type="SAM" id="MobiDB-lite"/>
    </source>
</evidence>
<dbReference type="InterPro" id="IPR013154">
    <property type="entry name" value="ADH-like_N"/>
</dbReference>
<dbReference type="SMART" id="SM00822">
    <property type="entry name" value="PKS_KR"/>
    <property type="match status" value="1"/>
</dbReference>
<dbReference type="InterPro" id="IPR016039">
    <property type="entry name" value="Thiolase-like"/>
</dbReference>
<dbReference type="Gene3D" id="3.10.129.110">
    <property type="entry name" value="Polyketide synthase dehydratase"/>
    <property type="match status" value="1"/>
</dbReference>
<dbReference type="Gene3D" id="3.40.50.1820">
    <property type="entry name" value="alpha/beta hydrolase"/>
    <property type="match status" value="1"/>
</dbReference>
<dbReference type="InterPro" id="IPR029058">
    <property type="entry name" value="AB_hydrolase_fold"/>
</dbReference>
<accession>A0ABX4CMA5</accession>
<dbReference type="InterPro" id="IPR049900">
    <property type="entry name" value="PKS_mFAS_DH"/>
</dbReference>
<dbReference type="SMART" id="SM00829">
    <property type="entry name" value="PKS_ER"/>
    <property type="match status" value="1"/>
</dbReference>
<name>A0ABX4CMA5_FLAHY</name>
<dbReference type="Gene3D" id="1.10.1240.100">
    <property type="match status" value="1"/>
</dbReference>
<dbReference type="Proteomes" id="UP000198424">
    <property type="component" value="Unassembled WGS sequence"/>
</dbReference>
<feature type="compositionally biased region" description="Basic and acidic residues" evidence="9">
    <location>
        <begin position="460"/>
        <end position="473"/>
    </location>
</feature>
<dbReference type="InterPro" id="IPR057326">
    <property type="entry name" value="KR_dom"/>
</dbReference>
<evidence type="ECO:0000259" key="10">
    <source>
        <dbReference type="PROSITE" id="PS50075"/>
    </source>
</evidence>
<dbReference type="PROSITE" id="PS50075">
    <property type="entry name" value="CARRIER"/>
    <property type="match status" value="2"/>
</dbReference>
<dbReference type="InterPro" id="IPR036736">
    <property type="entry name" value="ACP-like_sf"/>
</dbReference>
<feature type="domain" description="Carrier" evidence="10">
    <location>
        <begin position="370"/>
        <end position="447"/>
    </location>
</feature>
<organism evidence="13 14">
    <name type="scientific">Flavobacterium hydatis</name>
    <name type="common">Cytophaga aquatilis</name>
    <dbReference type="NCBI Taxonomy" id="991"/>
    <lineage>
        <taxon>Bacteria</taxon>
        <taxon>Pseudomonadati</taxon>
        <taxon>Bacteroidota</taxon>
        <taxon>Flavobacteriia</taxon>
        <taxon>Flavobacteriales</taxon>
        <taxon>Flavobacteriaceae</taxon>
        <taxon>Flavobacterium</taxon>
    </lineage>
</organism>
<evidence type="ECO:0000256" key="2">
    <source>
        <dbReference type="ARBA" id="ARBA00022553"/>
    </source>
</evidence>
<dbReference type="Pfam" id="PF21089">
    <property type="entry name" value="PKS_DH_N"/>
    <property type="match status" value="1"/>
</dbReference>
<dbReference type="Pfam" id="PF08240">
    <property type="entry name" value="ADH_N"/>
    <property type="match status" value="1"/>
</dbReference>
<dbReference type="InterPro" id="IPR018201">
    <property type="entry name" value="Ketoacyl_synth_AS"/>
</dbReference>
<dbReference type="SMART" id="SM00825">
    <property type="entry name" value="PKS_KS"/>
    <property type="match status" value="1"/>
</dbReference>
<dbReference type="InterPro" id="IPR049551">
    <property type="entry name" value="PKS_DH_C"/>
</dbReference>
<dbReference type="CDD" id="cd02440">
    <property type="entry name" value="AdoMet_MTases"/>
    <property type="match status" value="1"/>
</dbReference>
<dbReference type="InterPro" id="IPR049552">
    <property type="entry name" value="PKS_DH_N"/>
</dbReference>
<keyword evidence="2" id="KW-0597">Phosphoprotein</keyword>
<evidence type="ECO:0000259" key="11">
    <source>
        <dbReference type="PROSITE" id="PS52004"/>
    </source>
</evidence>
<dbReference type="SUPFAM" id="SSF50129">
    <property type="entry name" value="GroES-like"/>
    <property type="match status" value="1"/>
</dbReference>
<dbReference type="Gene3D" id="3.90.180.10">
    <property type="entry name" value="Medium-chain alcohol dehydrogenases, catalytic domain"/>
    <property type="match status" value="1"/>
</dbReference>
<feature type="domain" description="Carrier" evidence="10">
    <location>
        <begin position="2162"/>
        <end position="2236"/>
    </location>
</feature>
<dbReference type="InterPro" id="IPR006162">
    <property type="entry name" value="Ppantetheine_attach_site"/>
</dbReference>
<dbReference type="Pfam" id="PF08242">
    <property type="entry name" value="Methyltransf_12"/>
    <property type="match status" value="1"/>
</dbReference>
<dbReference type="Pfam" id="PF00550">
    <property type="entry name" value="PP-binding"/>
    <property type="match status" value="2"/>
</dbReference>
<comment type="caution">
    <text evidence="13">The sequence shown here is derived from an EMBL/GenBank/DDBJ whole genome shotgun (WGS) entry which is preliminary data.</text>
</comment>
<dbReference type="InterPro" id="IPR020843">
    <property type="entry name" value="ER"/>
</dbReference>
<dbReference type="SMART" id="SM00826">
    <property type="entry name" value="PKS_DH"/>
    <property type="match status" value="1"/>
</dbReference>
<evidence type="ECO:0000313" key="14">
    <source>
        <dbReference type="Proteomes" id="UP000198424"/>
    </source>
</evidence>
<dbReference type="SUPFAM" id="SSF47336">
    <property type="entry name" value="ACP-like"/>
    <property type="match status" value="2"/>
</dbReference>
<dbReference type="SUPFAM" id="SSF53901">
    <property type="entry name" value="Thiolase-like"/>
    <property type="match status" value="1"/>
</dbReference>
<keyword evidence="1" id="KW-0596">Phosphopantetheine</keyword>
<dbReference type="InterPro" id="IPR036291">
    <property type="entry name" value="NAD(P)-bd_dom_sf"/>
</dbReference>
<dbReference type="InterPro" id="IPR013968">
    <property type="entry name" value="PKS_KR"/>
</dbReference>
<dbReference type="PROSITE" id="PS52004">
    <property type="entry name" value="KS3_2"/>
    <property type="match status" value="1"/>
</dbReference>
<keyword evidence="4" id="KW-0521">NADP</keyword>
<evidence type="ECO:0000256" key="5">
    <source>
        <dbReference type="ARBA" id="ARBA00023239"/>
    </source>
</evidence>
<dbReference type="PANTHER" id="PTHR43775:SF37">
    <property type="entry name" value="SI:DKEY-61P9.11"/>
    <property type="match status" value="1"/>
</dbReference>
<dbReference type="InterPro" id="IPR020807">
    <property type="entry name" value="PKS_DH"/>
</dbReference>
<dbReference type="SUPFAM" id="SSF53335">
    <property type="entry name" value="S-adenosyl-L-methionine-dependent methyltransferases"/>
    <property type="match status" value="1"/>
</dbReference>
<dbReference type="Pfam" id="PF08659">
    <property type="entry name" value="KR"/>
    <property type="match status" value="1"/>
</dbReference>
<dbReference type="SMART" id="SM00823">
    <property type="entry name" value="PKS_PP"/>
    <property type="match status" value="2"/>
</dbReference>
<dbReference type="InterPro" id="IPR013149">
    <property type="entry name" value="ADH-like_C"/>
</dbReference>
<dbReference type="InterPro" id="IPR029063">
    <property type="entry name" value="SAM-dependent_MTases_sf"/>
</dbReference>
<evidence type="ECO:0000256" key="3">
    <source>
        <dbReference type="ARBA" id="ARBA00022679"/>
    </source>
</evidence>
<sequence length="2559" mass="288183">MGFRSGIANEIDQLKTELKVVDKHTRLLEECIRSLKSYDYLHENEGVLTLTAIAQEELRDFDRQVTLQNIFTDMPEMAGHATLLQVCLDGLQSIFQGKVNATDVMFPDGSMELVSEVYKGNEQADYFNDILCQVVENIVADNIENLGEGEKFTILEVGAGTGGTSNLLFQVLSTYKNKISYVYTDLSKSFLFHAEKHFKAIAPYLETKLFNIEKSPENQELPLGSFDMVIGANVVHATKNIRKSLQNIKGVLKRNGVLVLNEIAQNDIYATLTFGLLDGWWLYEDAEVRLEGSPGLSTKGWQKVLTDTGFVNTMSYPEDEELFQQIIISQSDGEIILAAEDAKAEPSLRETKSDKTEIVSKQAVGTSQVVDIKEVENFIKNKLALVLKMEVSEFDEITPMSDYGVDSIIGLELIKEINETLTNAIPTTILFDYPTIKEFSKYLAEEHSSAFTIQPTASESEIKAENKRDNKTENEVLSQKIEIEKREEASFLVSKEKGKAQRLWLEKPATIDDIKIVNFDLPAIQQDEVLVEISHFSLNFGDLLCVKGLYPTMPPYPFSPGFEASGTIIATGNKVTNFSIGDRVIVMTDGSYGLHSTHCVANELQLLPIPENQSFEEACAIPTVAMTMVEAFRRVHVKKGDYILVQTATGGIGHIAIQLAKHLELKVIATAGSTLKVDYLREIGVEHAINYREQDFEEEVNSITNGQGVTVVVNTLSGENIQKGINCLGKRGQYIELSMTALKSANHIDLSKFSNNQTFIAVDLRKLIGEDREYIEGLWAECKQYIEKGVLKSVISTEVPFEDYKKAYKILEDRDNIGKVIVRANSARTAQIEIPSRSSKEIKQSNQKTKALDIAIVGMSGQYGSAKDLNDFWTKIKDGESLIEEVPNDRWNIDEHFSADQEVANKTYSKWGSFLRDIDKFDPLFFRISGKEAEGMDPQQRLFLEHCWKAFEDAAIVTDKLNGAKCGIYVGAGQGDYVQTTNLENAAIYWGNSSAILASRISYFLNLKGPAIAIDTACSSSLVAIEMACKSLYHKEVDIALSGGVFINTTPRFYKLSSKAGMLSKDGQCYAFDHRANGFVPGEGVGVLVLKRLEDAKRDGDYIHGIIKGVETNQDGTTNGILAPSMKSQEELENEVYQKYDIHPDSITYVEAHGTGTGLGDPIEFEGLTRAFRKQTNNTNYCGLGSVKTNIGHTVYAAGVAGVQKVILALQNKIIPPTLNYEEKNSLINLENSPFYITDKIQDWAHSEATPRRAAVSSFGFSGTNAHLVVEEYENKHQKNISSKEFVIPISAKSEKALERQIINLIDYLEQKPAISISDVAYTWQVGRQPMEFRSVFITDSVADFLIKLKNNKGLVNSNTASAKEKEQFKTFLSNGAGEAYIKYATEHNEYQSLANLWAMGVSVDWNKLYSNNQERPQRISLPTYAFEKDRYWLKANTIIESNSGIQKLHPLLHQRINVDGGNQKFSSTYLGEEHFFRDHIFRNEKILPGVAYLELAKTAGEKSINKNITQLKNVLWLQPIWHRGKTVQIETEIIKQEESLQYVIYSNIETVGVSGQEKQIHGQGELTSAETSAPIKHDIEKIKKSLSKNISRDAFYKKYQEIGLELGASFRGVQHLWFSSSEAISKIELPKGEGYVLTPGIMDSALQTCIGINLEKEVTGLLFPFSVEQIDIYQPLEENIWSYVRKSKNNKSDEVINYDVDICNENGEVLIAFQNVLFLPERKIAPQTTLTEDTQLYKSVWKETPISSKRNLEVKRKIIICEAVPEKVPHFNEFLNADIEMIEAASPEVYFEKTIAIIKQVIASKENVEVILVYPVSKQLEIEFLSALLKTASLENSKIITKMIGVDMEFTKSNSDAIYKIVGNELETTDQEIKYAKGNRNCKQLELVTLSNSKEKTTIKRNGRYVITGGMGSLGRIFATYITSKKAKVILLGRKKLNKSQTDFIESLPNAAYMICDIANKQKVQSTVSKIKKEYGNINGIIHAAGITRDSLIQVKTEEEIKNVFTPKTEGLKNLDEVCQNEPLDFMMLFSSIVSELGNIGQSDYTAANAYLNNYALYREEERLRGNRKGKTYSIGWGFWQDGGMRLQEEQIAYLDAQWGMKPMPTELGLELFETILATASQNLLVAYGDSKKINNIITNRFTEKKKVENVVEQNGENIKEKLQDKLHLLIADLLKLDKAKIDRDKDLAAYGVDSILLTELNSELNAYYEISLLPSVFYNNTTIESLAEHLLEEYNSEVHNKHQEVKEEFSEKDSDNKNNFFDTKSNEHSLSQLDVSKLQSTIEGSSYLIQFHKIAPEKTNIFIIPGVPGIAYGYYELAEQFSTYGNCYGITMQGIFDNKKPLDSIEKMAAHNVAEITKITPPNSEIHLVTHSFGGLISYEMVKQLQALDIEVKQIFMLDCFPNTLSSNEMDKTVLFLNLFPEIFDKVEIETLKSKVHSILQEKNTDRKELLYNFITTNGVTVNQNMFDKLWDVFDVSMSCSYEMDIQHQVPITLAKVKDKVITNELYDLGWSQYFEQVEVINVEGDHFSIIREPYCSKWVKEITFYKEKTEQVSLTR</sequence>
<evidence type="ECO:0000259" key="12">
    <source>
        <dbReference type="PROSITE" id="PS52019"/>
    </source>
</evidence>
<reference evidence="13 14" key="1">
    <citation type="submission" date="2016-11" db="EMBL/GenBank/DDBJ databases">
        <title>Whole genomes of Flavobacteriaceae.</title>
        <authorList>
            <person name="Stine C."/>
            <person name="Li C."/>
            <person name="Tadesse D."/>
        </authorList>
    </citation>
    <scope>NUCLEOTIDE SEQUENCE [LARGE SCALE GENOMIC DNA]</scope>
    <source>
        <strain evidence="13 14">ATCC 29551</strain>
    </source>
</reference>
<feature type="domain" description="PKS/mFAS DH" evidence="12">
    <location>
        <begin position="1450"/>
        <end position="1728"/>
    </location>
</feature>
<dbReference type="InterPro" id="IPR011032">
    <property type="entry name" value="GroES-like_sf"/>
</dbReference>
<dbReference type="Gene3D" id="1.10.1200.10">
    <property type="entry name" value="ACP-like"/>
    <property type="match status" value="2"/>
</dbReference>
<dbReference type="CDD" id="cd08953">
    <property type="entry name" value="KR_2_SDR_x"/>
    <property type="match status" value="1"/>
</dbReference>
<evidence type="ECO:0000256" key="8">
    <source>
        <dbReference type="PROSITE-ProRule" id="PRU01363"/>
    </source>
</evidence>
<dbReference type="InterPro" id="IPR020841">
    <property type="entry name" value="PKS_Beta-ketoAc_synthase_dom"/>
</dbReference>
<keyword evidence="14" id="KW-1185">Reference proteome</keyword>
<dbReference type="SMART" id="SM01294">
    <property type="entry name" value="PKS_PP_betabranch"/>
    <property type="match status" value="1"/>
</dbReference>
<dbReference type="InterPro" id="IPR050091">
    <property type="entry name" value="PKS_NRPS_Biosynth_Enz"/>
</dbReference>
<keyword evidence="7" id="KW-0012">Acyltransferase</keyword>
<dbReference type="Gene3D" id="3.40.50.150">
    <property type="entry name" value="Vaccinia Virus protein VP39"/>
    <property type="match status" value="1"/>
</dbReference>
<dbReference type="PANTHER" id="PTHR43775">
    <property type="entry name" value="FATTY ACID SYNTHASE"/>
    <property type="match status" value="1"/>
</dbReference>
<dbReference type="Pfam" id="PF02801">
    <property type="entry name" value="Ketoacyl-synt_C"/>
    <property type="match status" value="1"/>
</dbReference>
<dbReference type="SUPFAM" id="SSF53474">
    <property type="entry name" value="alpha/beta-Hydrolases"/>
    <property type="match status" value="1"/>
</dbReference>
<dbReference type="InterPro" id="IPR020806">
    <property type="entry name" value="PKS_PP-bd"/>
</dbReference>
<gene>
    <name evidence="13" type="ORF">B0A62_03085</name>
</gene>
<feature type="region of interest" description="N-terminal hotdog fold" evidence="8">
    <location>
        <begin position="1450"/>
        <end position="1574"/>
    </location>
</feature>
<dbReference type="CDD" id="cd00833">
    <property type="entry name" value="PKS"/>
    <property type="match status" value="1"/>
</dbReference>
<feature type="region of interest" description="C-terminal hotdog fold" evidence="8">
    <location>
        <begin position="1588"/>
        <end position="1728"/>
    </location>
</feature>
<dbReference type="Gene3D" id="3.40.50.720">
    <property type="entry name" value="NAD(P)-binding Rossmann-like Domain"/>
    <property type="match status" value="2"/>
</dbReference>
<feature type="domain" description="Ketosynthase family 3 (KS3)" evidence="11">
    <location>
        <begin position="851"/>
        <end position="1272"/>
    </location>
</feature>
<dbReference type="InterPro" id="IPR014031">
    <property type="entry name" value="Ketoacyl_synth_C"/>
</dbReference>
<dbReference type="InterPro" id="IPR001031">
    <property type="entry name" value="Thioesterase"/>
</dbReference>
<dbReference type="InterPro" id="IPR013217">
    <property type="entry name" value="Methyltransf_12"/>
</dbReference>
<dbReference type="EMBL" id="MUGY01000002">
    <property type="protein sequence ID" value="OXA97855.1"/>
    <property type="molecule type" value="Genomic_DNA"/>
</dbReference>
<dbReference type="Pfam" id="PF00975">
    <property type="entry name" value="Thioesterase"/>
    <property type="match status" value="1"/>
</dbReference>
<keyword evidence="6" id="KW-0511">Multifunctional enzyme</keyword>
<keyword evidence="5" id="KW-0456">Lyase</keyword>
<feature type="active site" description="Proton donor; for dehydratase activity" evidence="8">
    <location>
        <position position="1644"/>
    </location>
</feature>
<feature type="region of interest" description="Disordered" evidence="9">
    <location>
        <begin position="454"/>
        <end position="473"/>
    </location>
</feature>
<evidence type="ECO:0000256" key="1">
    <source>
        <dbReference type="ARBA" id="ARBA00022450"/>
    </source>
</evidence>
<dbReference type="Pfam" id="PF00107">
    <property type="entry name" value="ADH_zinc_N"/>
    <property type="match status" value="1"/>
</dbReference>
<dbReference type="Pfam" id="PF00109">
    <property type="entry name" value="ketoacyl-synt"/>
    <property type="match status" value="1"/>
</dbReference>
<dbReference type="PROSITE" id="PS00606">
    <property type="entry name" value="KS3_1"/>
    <property type="match status" value="1"/>
</dbReference>
<proteinExistence type="predicted"/>
<keyword evidence="3" id="KW-0808">Transferase</keyword>
<protein>
    <submittedName>
        <fullName evidence="13">Uncharacterized protein</fullName>
    </submittedName>
</protein>
<evidence type="ECO:0000313" key="13">
    <source>
        <dbReference type="EMBL" id="OXA97855.1"/>
    </source>
</evidence>
<dbReference type="PROSITE" id="PS52019">
    <property type="entry name" value="PKS_MFAS_DH"/>
    <property type="match status" value="1"/>
</dbReference>
<dbReference type="InterPro" id="IPR042104">
    <property type="entry name" value="PKS_dehydratase_sf"/>
</dbReference>